<evidence type="ECO:0000313" key="3">
    <source>
        <dbReference type="Proteomes" id="UP001054945"/>
    </source>
</evidence>
<proteinExistence type="predicted"/>
<evidence type="ECO:0000313" key="2">
    <source>
        <dbReference type="EMBL" id="GIY00476.1"/>
    </source>
</evidence>
<keyword evidence="3" id="KW-1185">Reference proteome</keyword>
<organism evidence="2 3">
    <name type="scientific">Caerostris extrusa</name>
    <name type="common">Bark spider</name>
    <name type="synonym">Caerostris bankana</name>
    <dbReference type="NCBI Taxonomy" id="172846"/>
    <lineage>
        <taxon>Eukaryota</taxon>
        <taxon>Metazoa</taxon>
        <taxon>Ecdysozoa</taxon>
        <taxon>Arthropoda</taxon>
        <taxon>Chelicerata</taxon>
        <taxon>Arachnida</taxon>
        <taxon>Araneae</taxon>
        <taxon>Araneomorphae</taxon>
        <taxon>Entelegynae</taxon>
        <taxon>Araneoidea</taxon>
        <taxon>Araneidae</taxon>
        <taxon>Caerostris</taxon>
    </lineage>
</organism>
<feature type="non-terminal residue" evidence="2">
    <location>
        <position position="1"/>
    </location>
</feature>
<dbReference type="Proteomes" id="UP001054945">
    <property type="component" value="Unassembled WGS sequence"/>
</dbReference>
<dbReference type="AlphaFoldDB" id="A0AAV4PX34"/>
<gene>
    <name evidence="2" type="ORF">CEXT_457241</name>
</gene>
<sequence>LARLSHGYSSGSEPPPSRSVECRTDTLGPEPNPVADGLLHMGSQPNTAEV</sequence>
<dbReference type="EMBL" id="BPLR01005186">
    <property type="protein sequence ID" value="GIY00476.1"/>
    <property type="molecule type" value="Genomic_DNA"/>
</dbReference>
<accession>A0AAV4PX34</accession>
<name>A0AAV4PX34_CAEEX</name>
<evidence type="ECO:0000256" key="1">
    <source>
        <dbReference type="SAM" id="MobiDB-lite"/>
    </source>
</evidence>
<comment type="caution">
    <text evidence="2">The sequence shown here is derived from an EMBL/GenBank/DDBJ whole genome shotgun (WGS) entry which is preliminary data.</text>
</comment>
<feature type="region of interest" description="Disordered" evidence="1">
    <location>
        <begin position="1"/>
        <end position="50"/>
    </location>
</feature>
<protein>
    <submittedName>
        <fullName evidence="2">Uncharacterized protein</fullName>
    </submittedName>
</protein>
<reference evidence="2 3" key="1">
    <citation type="submission" date="2021-06" db="EMBL/GenBank/DDBJ databases">
        <title>Caerostris extrusa draft genome.</title>
        <authorList>
            <person name="Kono N."/>
            <person name="Arakawa K."/>
        </authorList>
    </citation>
    <scope>NUCLEOTIDE SEQUENCE [LARGE SCALE GENOMIC DNA]</scope>
</reference>